<evidence type="ECO:0000313" key="1">
    <source>
        <dbReference type="EMBL" id="KAF9514633.1"/>
    </source>
</evidence>
<dbReference type="InterPro" id="IPR059179">
    <property type="entry name" value="MLKL-like_MCAfunc"/>
</dbReference>
<proteinExistence type="predicted"/>
<protein>
    <submittedName>
        <fullName evidence="1">Uncharacterized protein</fullName>
    </submittedName>
</protein>
<dbReference type="EMBL" id="MU128959">
    <property type="protein sequence ID" value="KAF9514633.1"/>
    <property type="molecule type" value="Genomic_DNA"/>
</dbReference>
<sequence>MQYMMIHPIRLASPRNLPLGYTIYHALQKVFIRRNLLSHQHHPNLMILLRGPISIAQPTAPGPPTPAQAAYPDYMNDNASPGWDSALAMASILDDLPNLPLALAGPLSQVLDVVSGMIDAVKAMREGKDGCRHLVFRVLKFLQALMDESRGSNVPIVEGTRTAARLFALKRNLMSIRDDALQWSRFNVLDSYVKRDKIKTGISRHGET</sequence>
<accession>A0A9P6AZ15</accession>
<gene>
    <name evidence="1" type="ORF">BS47DRAFT_867632</name>
</gene>
<dbReference type="AlphaFoldDB" id="A0A9P6AZ15"/>
<reference evidence="1" key="1">
    <citation type="journal article" date="2020" name="Nat. Commun.">
        <title>Large-scale genome sequencing of mycorrhizal fungi provides insights into the early evolution of symbiotic traits.</title>
        <authorList>
            <person name="Miyauchi S."/>
            <person name="Kiss E."/>
            <person name="Kuo A."/>
            <person name="Drula E."/>
            <person name="Kohler A."/>
            <person name="Sanchez-Garcia M."/>
            <person name="Morin E."/>
            <person name="Andreopoulos B."/>
            <person name="Barry K.W."/>
            <person name="Bonito G."/>
            <person name="Buee M."/>
            <person name="Carver A."/>
            <person name="Chen C."/>
            <person name="Cichocki N."/>
            <person name="Clum A."/>
            <person name="Culley D."/>
            <person name="Crous P.W."/>
            <person name="Fauchery L."/>
            <person name="Girlanda M."/>
            <person name="Hayes R.D."/>
            <person name="Keri Z."/>
            <person name="LaButti K."/>
            <person name="Lipzen A."/>
            <person name="Lombard V."/>
            <person name="Magnuson J."/>
            <person name="Maillard F."/>
            <person name="Murat C."/>
            <person name="Nolan M."/>
            <person name="Ohm R.A."/>
            <person name="Pangilinan J."/>
            <person name="Pereira M.F."/>
            <person name="Perotto S."/>
            <person name="Peter M."/>
            <person name="Pfister S."/>
            <person name="Riley R."/>
            <person name="Sitrit Y."/>
            <person name="Stielow J.B."/>
            <person name="Szollosi G."/>
            <person name="Zifcakova L."/>
            <person name="Stursova M."/>
            <person name="Spatafora J.W."/>
            <person name="Tedersoo L."/>
            <person name="Vaario L.M."/>
            <person name="Yamada A."/>
            <person name="Yan M."/>
            <person name="Wang P."/>
            <person name="Xu J."/>
            <person name="Bruns T."/>
            <person name="Baldrian P."/>
            <person name="Vilgalys R."/>
            <person name="Dunand C."/>
            <person name="Henrissat B."/>
            <person name="Grigoriev I.V."/>
            <person name="Hibbett D."/>
            <person name="Nagy L.G."/>
            <person name="Martin F.M."/>
        </authorList>
    </citation>
    <scope>NUCLEOTIDE SEQUENCE</scope>
    <source>
        <strain evidence="1">UP504</strain>
    </source>
</reference>
<keyword evidence="2" id="KW-1185">Reference proteome</keyword>
<evidence type="ECO:0000313" key="2">
    <source>
        <dbReference type="Proteomes" id="UP000886523"/>
    </source>
</evidence>
<organism evidence="1 2">
    <name type="scientific">Hydnum rufescens UP504</name>
    <dbReference type="NCBI Taxonomy" id="1448309"/>
    <lineage>
        <taxon>Eukaryota</taxon>
        <taxon>Fungi</taxon>
        <taxon>Dikarya</taxon>
        <taxon>Basidiomycota</taxon>
        <taxon>Agaricomycotina</taxon>
        <taxon>Agaricomycetes</taxon>
        <taxon>Cantharellales</taxon>
        <taxon>Hydnaceae</taxon>
        <taxon>Hydnum</taxon>
    </lineage>
</organism>
<name>A0A9P6AZ15_9AGAM</name>
<dbReference type="CDD" id="cd21037">
    <property type="entry name" value="MLKL_NTD"/>
    <property type="match status" value="1"/>
</dbReference>
<comment type="caution">
    <text evidence="1">The sequence shown here is derived from an EMBL/GenBank/DDBJ whole genome shotgun (WGS) entry which is preliminary data.</text>
</comment>
<dbReference type="Proteomes" id="UP000886523">
    <property type="component" value="Unassembled WGS sequence"/>
</dbReference>